<gene>
    <name evidence="2" type="ORF">H9809_04030</name>
</gene>
<dbReference type="SUPFAM" id="SSF53335">
    <property type="entry name" value="S-adenosyl-L-methionine-dependent methyltransferases"/>
    <property type="match status" value="1"/>
</dbReference>
<dbReference type="CDD" id="cd02440">
    <property type="entry name" value="AdoMet_MTases"/>
    <property type="match status" value="1"/>
</dbReference>
<keyword evidence="2" id="KW-0489">Methyltransferase</keyword>
<dbReference type="GO" id="GO:0008168">
    <property type="term" value="F:methyltransferase activity"/>
    <property type="evidence" value="ECO:0007669"/>
    <property type="project" value="UniProtKB-KW"/>
</dbReference>
<dbReference type="InterPro" id="IPR025714">
    <property type="entry name" value="Methyltranfer_dom"/>
</dbReference>
<dbReference type="PANTHER" id="PTHR13369:SF3">
    <property type="entry name" value="METHYLTRANSFERASE DOMAIN-CONTAINING PROTEIN"/>
    <property type="match status" value="1"/>
</dbReference>
<keyword evidence="2" id="KW-0808">Transferase</keyword>
<reference evidence="2" key="1">
    <citation type="journal article" date="2021" name="PeerJ">
        <title>Extensive microbial diversity within the chicken gut microbiome revealed by metagenomics and culture.</title>
        <authorList>
            <person name="Gilroy R."/>
            <person name="Ravi A."/>
            <person name="Getino M."/>
            <person name="Pursley I."/>
            <person name="Horton D.L."/>
            <person name="Alikhan N.F."/>
            <person name="Baker D."/>
            <person name="Gharbi K."/>
            <person name="Hall N."/>
            <person name="Watson M."/>
            <person name="Adriaenssens E.M."/>
            <person name="Foster-Nyarko E."/>
            <person name="Jarju S."/>
            <person name="Secka A."/>
            <person name="Antonio M."/>
            <person name="Oren A."/>
            <person name="Chaudhuri R.R."/>
            <person name="La Ragione R."/>
            <person name="Hildebrand F."/>
            <person name="Pallen M.J."/>
        </authorList>
    </citation>
    <scope>NUCLEOTIDE SEQUENCE</scope>
    <source>
        <strain evidence="2">1068</strain>
    </source>
</reference>
<protein>
    <submittedName>
        <fullName evidence="2">SAM-dependent methyltransferase</fullName>
    </submittedName>
</protein>
<sequence length="394" mass="45463">MKELKEFFDKYVDEGLKQMVLSNAPKGSHITKLRVRPLLLKGQVMYQVTSTRGAKELHENYDKSRLISYLENQMEEGFRQLQFESRDVQAMALVSKKGKLTLKIKEKQGKQKEDFTPMLSHNRVKHYILKEGVAVPWLVDLGVMNAEGKIKSQRYDKFRQLNRFLEFIEDILPKLPKDREIRIIDFGCGKSYLTFAMYYYLKELKHYDIQITGLDLKEDVIETCSGLARKYGYDKLDFQVGDIASYEGQAKVDMVVTLHACDTATDFALAKAVKWDASVILSVPCCQHELNRQIENQDLAPILGYGILKERFAAILTDGLRAQMLETAGYDTQILEFIDMEHTPKNLLIRAVKKDKRKENPQQREAWEKCVQVYGAAPTLQRLLFQNTDGKDVK</sequence>
<name>A0A9D2JSM3_9FIRM</name>
<organism evidence="2 3">
    <name type="scientific">Candidatus Blautia pullicola</name>
    <dbReference type="NCBI Taxonomy" id="2838498"/>
    <lineage>
        <taxon>Bacteria</taxon>
        <taxon>Bacillati</taxon>
        <taxon>Bacillota</taxon>
        <taxon>Clostridia</taxon>
        <taxon>Lachnospirales</taxon>
        <taxon>Lachnospiraceae</taxon>
        <taxon>Blautia</taxon>
    </lineage>
</organism>
<dbReference type="PANTHER" id="PTHR13369">
    <property type="match status" value="1"/>
</dbReference>
<evidence type="ECO:0000259" key="1">
    <source>
        <dbReference type="Pfam" id="PF13679"/>
    </source>
</evidence>
<accession>A0A9D2JSM3</accession>
<reference evidence="2" key="2">
    <citation type="submission" date="2021-04" db="EMBL/GenBank/DDBJ databases">
        <authorList>
            <person name="Gilroy R."/>
        </authorList>
    </citation>
    <scope>NUCLEOTIDE SEQUENCE</scope>
    <source>
        <strain evidence="2">1068</strain>
    </source>
</reference>
<dbReference type="GO" id="GO:0005737">
    <property type="term" value="C:cytoplasm"/>
    <property type="evidence" value="ECO:0007669"/>
    <property type="project" value="TreeGrafter"/>
</dbReference>
<dbReference type="InterPro" id="IPR029063">
    <property type="entry name" value="SAM-dependent_MTases_sf"/>
</dbReference>
<proteinExistence type="predicted"/>
<comment type="caution">
    <text evidence="2">The sequence shown here is derived from an EMBL/GenBank/DDBJ whole genome shotgun (WGS) entry which is preliminary data.</text>
</comment>
<dbReference type="EMBL" id="DXBG01000097">
    <property type="protein sequence ID" value="HIZ65062.1"/>
    <property type="molecule type" value="Genomic_DNA"/>
</dbReference>
<dbReference type="Gene3D" id="3.40.50.150">
    <property type="entry name" value="Vaccinia Virus protein VP39"/>
    <property type="match status" value="1"/>
</dbReference>
<dbReference type="GO" id="GO:0032259">
    <property type="term" value="P:methylation"/>
    <property type="evidence" value="ECO:0007669"/>
    <property type="project" value="UniProtKB-KW"/>
</dbReference>
<dbReference type="Pfam" id="PF13679">
    <property type="entry name" value="Methyltransf_32"/>
    <property type="match status" value="1"/>
</dbReference>
<evidence type="ECO:0000313" key="2">
    <source>
        <dbReference type="EMBL" id="HIZ65062.1"/>
    </source>
</evidence>
<feature type="domain" description="Methyltransferase" evidence="1">
    <location>
        <begin position="156"/>
        <end position="293"/>
    </location>
</feature>
<evidence type="ECO:0000313" key="3">
    <source>
        <dbReference type="Proteomes" id="UP000824056"/>
    </source>
</evidence>
<dbReference type="AlphaFoldDB" id="A0A9D2JSM3"/>
<dbReference type="Proteomes" id="UP000824056">
    <property type="component" value="Unassembled WGS sequence"/>
</dbReference>